<proteinExistence type="predicted"/>
<protein>
    <recommendedName>
        <fullName evidence="4">Lipoprotein LprG</fullName>
    </recommendedName>
</protein>
<dbReference type="Proteomes" id="UP001501237">
    <property type="component" value="Unassembled WGS sequence"/>
</dbReference>
<accession>A0ABP6Q1K8</accession>
<evidence type="ECO:0000313" key="3">
    <source>
        <dbReference type="Proteomes" id="UP001501237"/>
    </source>
</evidence>
<dbReference type="EMBL" id="BAAAUV010000003">
    <property type="protein sequence ID" value="GAA3200315.1"/>
    <property type="molecule type" value="Genomic_DNA"/>
</dbReference>
<reference evidence="3" key="1">
    <citation type="journal article" date="2019" name="Int. J. Syst. Evol. Microbiol.">
        <title>The Global Catalogue of Microorganisms (GCM) 10K type strain sequencing project: providing services to taxonomists for standard genome sequencing and annotation.</title>
        <authorList>
            <consortium name="The Broad Institute Genomics Platform"/>
            <consortium name="The Broad Institute Genome Sequencing Center for Infectious Disease"/>
            <person name="Wu L."/>
            <person name="Ma J."/>
        </authorList>
    </citation>
    <scope>NUCLEOTIDE SEQUENCE [LARGE SCALE GENOMIC DNA]</scope>
    <source>
        <strain evidence="3">JCM 9377</strain>
    </source>
</reference>
<name>A0ABP6Q1K8_9ACTN</name>
<comment type="caution">
    <text evidence="2">The sequence shown here is derived from an EMBL/GenBank/DDBJ whole genome shotgun (WGS) entry which is preliminary data.</text>
</comment>
<evidence type="ECO:0000256" key="1">
    <source>
        <dbReference type="SAM" id="MobiDB-lite"/>
    </source>
</evidence>
<sequence>MPRQGVALGMAAVLVAGVGVWAAARNAGADDLVPTLSADAPFLGSPAEDYADGADGVAPPPARAIGGFSAAQVAAAYQGTERTVEAAALDRATLEGAAPAAFLAAIDPAQAAVLGDRARSQVVSLAPGSAELVGERIKVRGTMKAAPATYHGRNGLHVSVDYTFVYALRNPKAPARIMRFRAHLKGTTFEAPGRKTSVLEQSVTAAPALSGGDGHLHPDWSFDAPQS</sequence>
<evidence type="ECO:0000313" key="2">
    <source>
        <dbReference type="EMBL" id="GAA3200315.1"/>
    </source>
</evidence>
<gene>
    <name evidence="2" type="ORF">GCM10010468_12900</name>
</gene>
<keyword evidence="3" id="KW-1185">Reference proteome</keyword>
<feature type="region of interest" description="Disordered" evidence="1">
    <location>
        <begin position="208"/>
        <end position="227"/>
    </location>
</feature>
<organism evidence="2 3">
    <name type="scientific">Actinocorallia longicatena</name>
    <dbReference type="NCBI Taxonomy" id="111803"/>
    <lineage>
        <taxon>Bacteria</taxon>
        <taxon>Bacillati</taxon>
        <taxon>Actinomycetota</taxon>
        <taxon>Actinomycetes</taxon>
        <taxon>Streptosporangiales</taxon>
        <taxon>Thermomonosporaceae</taxon>
        <taxon>Actinocorallia</taxon>
    </lineage>
</organism>
<dbReference type="RefSeq" id="WP_344823225.1">
    <property type="nucleotide sequence ID" value="NZ_BAAAUV010000003.1"/>
</dbReference>
<evidence type="ECO:0008006" key="4">
    <source>
        <dbReference type="Google" id="ProtNLM"/>
    </source>
</evidence>